<feature type="region of interest" description="Disordered" evidence="10">
    <location>
        <begin position="1"/>
        <end position="32"/>
    </location>
</feature>
<proteinExistence type="inferred from homology"/>
<organism evidence="13 14">
    <name type="scientific">Cyclostephanos tholiformis</name>
    <dbReference type="NCBI Taxonomy" id="382380"/>
    <lineage>
        <taxon>Eukaryota</taxon>
        <taxon>Sar</taxon>
        <taxon>Stramenopiles</taxon>
        <taxon>Ochrophyta</taxon>
        <taxon>Bacillariophyta</taxon>
        <taxon>Coscinodiscophyceae</taxon>
        <taxon>Thalassiosirophycidae</taxon>
        <taxon>Stephanodiscales</taxon>
        <taxon>Stephanodiscaceae</taxon>
        <taxon>Cyclostephanos</taxon>
    </lineage>
</organism>
<evidence type="ECO:0000256" key="6">
    <source>
        <dbReference type="ARBA" id="ARBA00022989"/>
    </source>
</evidence>
<dbReference type="Pfam" id="PF03908">
    <property type="entry name" value="Sec20"/>
    <property type="match status" value="1"/>
</dbReference>
<dbReference type="InterPro" id="IPR056173">
    <property type="entry name" value="Sec20_C"/>
</dbReference>
<dbReference type="GO" id="GO:0016192">
    <property type="term" value="P:vesicle-mediated transport"/>
    <property type="evidence" value="ECO:0007669"/>
    <property type="project" value="UniProtKB-KW"/>
</dbReference>
<evidence type="ECO:0000256" key="8">
    <source>
        <dbReference type="ARBA" id="ARBA00023136"/>
    </source>
</evidence>
<evidence type="ECO:0000256" key="5">
    <source>
        <dbReference type="ARBA" id="ARBA00022892"/>
    </source>
</evidence>
<evidence type="ECO:0000256" key="10">
    <source>
        <dbReference type="SAM" id="MobiDB-lite"/>
    </source>
</evidence>
<gene>
    <name evidence="13" type="ORF">ACHAXA_001940</name>
</gene>
<protein>
    <recommendedName>
        <fullName evidence="12">Sec20 C-terminal domain-containing protein</fullName>
    </recommendedName>
</protein>
<keyword evidence="8 11" id="KW-0472">Membrane</keyword>
<feature type="compositionally biased region" description="Basic residues" evidence="10">
    <location>
        <begin position="11"/>
        <end position="22"/>
    </location>
</feature>
<evidence type="ECO:0000313" key="13">
    <source>
        <dbReference type="EMBL" id="KAL3815891.1"/>
    </source>
</evidence>
<evidence type="ECO:0000256" key="7">
    <source>
        <dbReference type="ARBA" id="ARBA00023054"/>
    </source>
</evidence>
<dbReference type="Proteomes" id="UP001530377">
    <property type="component" value="Unassembled WGS sequence"/>
</dbReference>
<evidence type="ECO:0000256" key="11">
    <source>
        <dbReference type="SAM" id="Phobius"/>
    </source>
</evidence>
<evidence type="ECO:0000259" key="12">
    <source>
        <dbReference type="Pfam" id="PF03908"/>
    </source>
</evidence>
<feature type="transmembrane region" description="Helical" evidence="11">
    <location>
        <begin position="104"/>
        <end position="122"/>
    </location>
</feature>
<evidence type="ECO:0000256" key="3">
    <source>
        <dbReference type="ARBA" id="ARBA00022692"/>
    </source>
</evidence>
<comment type="subcellular location">
    <subcellularLocation>
        <location evidence="1">Endoplasmic reticulum membrane</location>
        <topology evidence="1">Single-pass type IV membrane protein</topology>
    </subcellularLocation>
</comment>
<evidence type="ECO:0000313" key="14">
    <source>
        <dbReference type="Proteomes" id="UP001530377"/>
    </source>
</evidence>
<feature type="compositionally biased region" description="Polar residues" evidence="10">
    <location>
        <begin position="1"/>
        <end position="10"/>
    </location>
</feature>
<keyword evidence="6 11" id="KW-1133">Transmembrane helix</keyword>
<dbReference type="AlphaFoldDB" id="A0ABD3RUD9"/>
<dbReference type="PANTHER" id="PTHR12825">
    <property type="entry name" value="BNIP1-RELATED"/>
    <property type="match status" value="1"/>
</dbReference>
<keyword evidence="3 11" id="KW-0812">Transmembrane</keyword>
<dbReference type="PANTHER" id="PTHR12825:SF0">
    <property type="entry name" value="VESICLE TRANSPORT PROTEIN SEC20"/>
    <property type="match status" value="1"/>
</dbReference>
<keyword evidence="14" id="KW-1185">Reference proteome</keyword>
<keyword evidence="2" id="KW-0813">Transport</keyword>
<keyword evidence="5" id="KW-0931">ER-Golgi transport</keyword>
<accession>A0ABD3RUD9</accession>
<keyword evidence="7" id="KW-0175">Coiled coil</keyword>
<keyword evidence="4" id="KW-0256">Endoplasmic reticulum</keyword>
<feature type="domain" description="Sec20 C-terminal" evidence="12">
    <location>
        <begin position="35"/>
        <end position="125"/>
    </location>
</feature>
<dbReference type="InterPro" id="IPR005606">
    <property type="entry name" value="Sec20"/>
</dbReference>
<dbReference type="GO" id="GO:0005789">
    <property type="term" value="C:endoplasmic reticulum membrane"/>
    <property type="evidence" value="ECO:0007669"/>
    <property type="project" value="UniProtKB-SubCell"/>
</dbReference>
<evidence type="ECO:0000256" key="4">
    <source>
        <dbReference type="ARBA" id="ARBA00022824"/>
    </source>
</evidence>
<dbReference type="EMBL" id="JALLPB020000177">
    <property type="protein sequence ID" value="KAL3815891.1"/>
    <property type="molecule type" value="Genomic_DNA"/>
</dbReference>
<evidence type="ECO:0000256" key="9">
    <source>
        <dbReference type="ARBA" id="ARBA00037934"/>
    </source>
</evidence>
<evidence type="ECO:0000256" key="1">
    <source>
        <dbReference type="ARBA" id="ARBA00004163"/>
    </source>
</evidence>
<comment type="similarity">
    <text evidence="9">Belongs to the SEC20 family.</text>
</comment>
<comment type="caution">
    <text evidence="13">The sequence shown here is derived from an EMBL/GenBank/DDBJ whole genome shotgun (WGS) entry which is preliminary data.</text>
</comment>
<reference evidence="13 14" key="1">
    <citation type="submission" date="2024-10" db="EMBL/GenBank/DDBJ databases">
        <title>Updated reference genomes for cyclostephanoid diatoms.</title>
        <authorList>
            <person name="Roberts W.R."/>
            <person name="Alverson A.J."/>
        </authorList>
    </citation>
    <scope>NUCLEOTIDE SEQUENCE [LARGE SCALE GENOMIC DNA]</scope>
    <source>
        <strain evidence="13 14">AJA228-03</strain>
    </source>
</reference>
<sequence>MASSASTHNPSTRRRTAHRRKSSNVDVDASSATHQAMSITASLERTKGMMARELERVTTLDSTINDDGALLSNARDEHVGMGGTMRGARGIMRKLGRQDVRDAIILRFSIAFYWCAVAYVLWSRIKVPFLP</sequence>
<evidence type="ECO:0000256" key="2">
    <source>
        <dbReference type="ARBA" id="ARBA00022448"/>
    </source>
</evidence>
<name>A0ABD3RUD9_9STRA</name>